<sequence>MIISRLKNTTRRQFVSRSALLTGAISLGLNSPAGNMVAETETAFSAYQQRRRADLWDLLGDLPWQHEPAPPKLVRTEEHDGYTLERLVLDLNGIEPVPALLLIPRKLQHPAPGLLFIHWHAGEYGLGKEQLLKGTSVQPAYAPVLAEMGIVTLAIDSWCFGERQHDTDGHRGEEDAFKLMLWRGQVLWGMMMFDEFRALSYLASRPELDPQRLGVTGMSMGSTKTWWLAALDPRVRLAIDLCCLTDFDSLIAAHGLSGHGVYYFVPSLLKEFDTTAINELIVPRPHLSVNGRKDHLTPPEGVEKIRENLLPLYRRHGRQQDCRIELFDCAHQETPEMRSLVIDWMRRYLVTA</sequence>
<accession>A0A2N9L766</accession>
<organism evidence="1 2">
    <name type="scientific">Candidatus Sulfuritelmatomonas gaucii</name>
    <dbReference type="NCBI Taxonomy" id="2043161"/>
    <lineage>
        <taxon>Bacteria</taxon>
        <taxon>Pseudomonadati</taxon>
        <taxon>Acidobacteriota</taxon>
        <taxon>Terriglobia</taxon>
        <taxon>Terriglobales</taxon>
        <taxon>Acidobacteriaceae</taxon>
        <taxon>Candidatus Sulfuritelmatomonas</taxon>
    </lineage>
</organism>
<name>A0A2N9L766_9BACT</name>
<dbReference type="PANTHER" id="PTHR47381">
    <property type="entry name" value="ALPHA/BETA-HYDROLASES SUPERFAMILY PROTEIN"/>
    <property type="match status" value="1"/>
</dbReference>
<dbReference type="EMBL" id="OKRB01000076">
    <property type="protein sequence ID" value="SPE19126.1"/>
    <property type="molecule type" value="Genomic_DNA"/>
</dbReference>
<dbReference type="EC" id="3.-.-.-" evidence="1"/>
<dbReference type="InterPro" id="IPR029058">
    <property type="entry name" value="AB_hydrolase_fold"/>
</dbReference>
<dbReference type="PANTHER" id="PTHR47381:SF3">
    <property type="entry name" value="ALPHA_BETA-HYDROLASES SUPERFAMILY PROTEIN"/>
    <property type="match status" value="1"/>
</dbReference>
<proteinExistence type="predicted"/>
<dbReference type="GO" id="GO:0016787">
    <property type="term" value="F:hydrolase activity"/>
    <property type="evidence" value="ECO:0007669"/>
    <property type="project" value="UniProtKB-KW"/>
</dbReference>
<evidence type="ECO:0000313" key="1">
    <source>
        <dbReference type="EMBL" id="SPE19126.1"/>
    </source>
</evidence>
<dbReference type="SUPFAM" id="SSF53474">
    <property type="entry name" value="alpha/beta-Hydrolases"/>
    <property type="match status" value="1"/>
</dbReference>
<dbReference type="Pfam" id="PF12715">
    <property type="entry name" value="Abhydrolase_7"/>
    <property type="match status" value="1"/>
</dbReference>
<dbReference type="Gene3D" id="3.40.50.1820">
    <property type="entry name" value="alpha/beta hydrolase"/>
    <property type="match status" value="1"/>
</dbReference>
<protein>
    <submittedName>
        <fullName evidence="1">Putative hydrolase YtaP</fullName>
        <ecNumber evidence="1">3.-.-.-</ecNumber>
    </submittedName>
</protein>
<reference evidence="2" key="1">
    <citation type="submission" date="2018-02" db="EMBL/GenBank/DDBJ databases">
        <authorList>
            <person name="Hausmann B."/>
        </authorList>
    </citation>
    <scope>NUCLEOTIDE SEQUENCE [LARGE SCALE GENOMIC DNA]</scope>
    <source>
        <strain evidence="2">Peat soil MAG SbA5</strain>
    </source>
</reference>
<evidence type="ECO:0000313" key="2">
    <source>
        <dbReference type="Proteomes" id="UP000239735"/>
    </source>
</evidence>
<keyword evidence="1" id="KW-0378">Hydrolase</keyword>
<dbReference type="InterPro" id="IPR025890">
    <property type="entry name" value="Abhydrolase_bac"/>
</dbReference>
<dbReference type="AlphaFoldDB" id="A0A2N9L766"/>
<dbReference type="Proteomes" id="UP000239735">
    <property type="component" value="Unassembled WGS sequence"/>
</dbReference>
<gene>
    <name evidence="1" type="primary">ytaP</name>
    <name evidence="1" type="ORF">SBA5_200038</name>
</gene>